<protein>
    <submittedName>
        <fullName evidence="1">Armadillo-like helical</fullName>
    </submittedName>
</protein>
<name>A0A2U1QLH2_ARTAN</name>
<dbReference type="EMBL" id="PKPP01000047">
    <property type="protein sequence ID" value="PWA98843.1"/>
    <property type="molecule type" value="Genomic_DNA"/>
</dbReference>
<dbReference type="PANTHER" id="PTHR47446:SF2">
    <property type="entry name" value="RING-TYPE E3 UBIQUITIN TRANSFERASE"/>
    <property type="match status" value="1"/>
</dbReference>
<dbReference type="Proteomes" id="UP000245207">
    <property type="component" value="Unassembled WGS sequence"/>
</dbReference>
<organism evidence="1 2">
    <name type="scientific">Artemisia annua</name>
    <name type="common">Sweet wormwood</name>
    <dbReference type="NCBI Taxonomy" id="35608"/>
    <lineage>
        <taxon>Eukaryota</taxon>
        <taxon>Viridiplantae</taxon>
        <taxon>Streptophyta</taxon>
        <taxon>Embryophyta</taxon>
        <taxon>Tracheophyta</taxon>
        <taxon>Spermatophyta</taxon>
        <taxon>Magnoliopsida</taxon>
        <taxon>eudicotyledons</taxon>
        <taxon>Gunneridae</taxon>
        <taxon>Pentapetalae</taxon>
        <taxon>asterids</taxon>
        <taxon>campanulids</taxon>
        <taxon>Asterales</taxon>
        <taxon>Asteraceae</taxon>
        <taxon>Asteroideae</taxon>
        <taxon>Anthemideae</taxon>
        <taxon>Artemisiinae</taxon>
        <taxon>Artemisia</taxon>
    </lineage>
</organism>
<dbReference type="InterPro" id="IPR052858">
    <property type="entry name" value="E3_ubiquitin-ligase_LIN"/>
</dbReference>
<comment type="caution">
    <text evidence="1">The sequence shown here is derived from an EMBL/GenBank/DDBJ whole genome shotgun (WGS) entry which is preliminary data.</text>
</comment>
<keyword evidence="2" id="KW-1185">Reference proteome</keyword>
<sequence>MEAKDVFLENIELLVILSSLPSLKSQKKKIRVDLFSIPNGKLISNQKLALELSSEVPELFQKEIDLATGTLSSIQSGSRKLLGKSNLVHTLKVHDGLVYSASSSIEGTVLKILACTMTMLKVASISEDMVKEELKSASSKPGREGLS</sequence>
<reference evidence="1 2" key="1">
    <citation type="journal article" date="2018" name="Mol. Plant">
        <title>The genome of Artemisia annua provides insight into the evolution of Asteraceae family and artemisinin biosynthesis.</title>
        <authorList>
            <person name="Shen Q."/>
            <person name="Zhang L."/>
            <person name="Liao Z."/>
            <person name="Wang S."/>
            <person name="Yan T."/>
            <person name="Shi P."/>
            <person name="Liu M."/>
            <person name="Fu X."/>
            <person name="Pan Q."/>
            <person name="Wang Y."/>
            <person name="Lv Z."/>
            <person name="Lu X."/>
            <person name="Zhang F."/>
            <person name="Jiang W."/>
            <person name="Ma Y."/>
            <person name="Chen M."/>
            <person name="Hao X."/>
            <person name="Li L."/>
            <person name="Tang Y."/>
            <person name="Lv G."/>
            <person name="Zhou Y."/>
            <person name="Sun X."/>
            <person name="Brodelius P.E."/>
            <person name="Rose J.K.C."/>
            <person name="Tang K."/>
        </authorList>
    </citation>
    <scope>NUCLEOTIDE SEQUENCE [LARGE SCALE GENOMIC DNA]</scope>
    <source>
        <strain evidence="2">cv. Huhao1</strain>
        <tissue evidence="1">Leaf</tissue>
    </source>
</reference>
<dbReference type="OrthoDB" id="6262491at2759"/>
<evidence type="ECO:0000313" key="1">
    <source>
        <dbReference type="EMBL" id="PWA98843.1"/>
    </source>
</evidence>
<evidence type="ECO:0000313" key="2">
    <source>
        <dbReference type="Proteomes" id="UP000245207"/>
    </source>
</evidence>
<accession>A0A2U1QLH2</accession>
<proteinExistence type="predicted"/>
<gene>
    <name evidence="1" type="ORF">CTI12_AA011730</name>
</gene>
<dbReference type="PANTHER" id="PTHR47446">
    <property type="entry name" value="RING-TYPE E3 UBIQUITIN TRANSFERASE"/>
    <property type="match status" value="1"/>
</dbReference>
<dbReference type="AlphaFoldDB" id="A0A2U1QLH2"/>